<evidence type="ECO:0000256" key="7">
    <source>
        <dbReference type="ARBA" id="ARBA00023163"/>
    </source>
</evidence>
<keyword evidence="6" id="KW-0805">Transcription regulation</keyword>
<evidence type="ECO:0000313" key="11">
    <source>
        <dbReference type="EMBL" id="QID82397.1"/>
    </source>
</evidence>
<evidence type="ECO:0000256" key="2">
    <source>
        <dbReference type="ARBA" id="ARBA00007273"/>
    </source>
</evidence>
<evidence type="ECO:0000256" key="4">
    <source>
        <dbReference type="ARBA" id="ARBA00017359"/>
    </source>
</evidence>
<sequence length="412" mass="47468">MAKRPLGLGKQSREKKRKVESVEKKSDEPSRESTPVRSQMSVELDDDADLDDELAQLKGLWSKYFHSDRDDEYVLNGIVHECDRLLRLSEEDKEIKKTLNDIFHGIYALALSELTIFKAGDEEATEEKRKKDVSSFFENAIERVELGLSHFPESQFLKLVLAKIIFQRIPLEYISNLHLKSKDKKLDLVGQLEHGKKHFSIYENDTEFTFEILQMVNDLLDIVENFGREQSIQEGIDSDNEEEEELIDIELEPEHPVYPLQQSLEANYEWLRNHFDKLLDNTNTDMKIYASIANTLGELYLKKAEEPSKVFLSLQYDDGSSKKVSDKEAKNVQETALKHTKKALEYLEKAKLEDDPDTWVQVAEAYIDLGNLLDNESAEQEEAYKTAEEILGKANKASHGKFQDVLDNFLQG</sequence>
<dbReference type="Pfam" id="PF12753">
    <property type="entry name" value="Nro1"/>
    <property type="match status" value="1"/>
</dbReference>
<dbReference type="AlphaFoldDB" id="A0A6C1E0V1"/>
<dbReference type="PANTHER" id="PTHR28290:SF1">
    <property type="entry name" value="ENHANCER OF TRANSLATION TERMINATION 1"/>
    <property type="match status" value="1"/>
</dbReference>
<dbReference type="InterPro" id="IPR024318">
    <property type="entry name" value="Nro1/ETT1"/>
</dbReference>
<accession>A0A6C1E0V1</accession>
<gene>
    <name evidence="11" type="primary">ETT1_1</name>
    <name evidence="11" type="ORF">GRS66_004817</name>
</gene>
<dbReference type="InterPro" id="IPR011990">
    <property type="entry name" value="TPR-like_helical_dom_sf"/>
</dbReference>
<dbReference type="Proteomes" id="UP000501346">
    <property type="component" value="Chromosome ScXV-ScXI"/>
</dbReference>
<comment type="subunit">
    <text evidence="3">Interacts with STM1.</text>
</comment>
<comment type="function">
    <text evidence="9">Required for correct translation termination and probably involved in regulation of hypoxic gene expression in association TPA1. Inhibits replication of Brome mosaic virus.</text>
</comment>
<dbReference type="GO" id="GO:0006417">
    <property type="term" value="P:regulation of translation"/>
    <property type="evidence" value="ECO:0007669"/>
    <property type="project" value="UniProtKB-KW"/>
</dbReference>
<dbReference type="Gene3D" id="1.25.40.10">
    <property type="entry name" value="Tetratricopeptide repeat domain"/>
    <property type="match status" value="1"/>
</dbReference>
<dbReference type="GO" id="GO:2000640">
    <property type="term" value="P:positive regulation of SREBP signaling pathway"/>
    <property type="evidence" value="ECO:0007669"/>
    <property type="project" value="TreeGrafter"/>
</dbReference>
<comment type="similarity">
    <text evidence="2">Belongs to the ETT1 family.</text>
</comment>
<evidence type="ECO:0000256" key="3">
    <source>
        <dbReference type="ARBA" id="ARBA00011326"/>
    </source>
</evidence>
<dbReference type="EMBL" id="CP048996">
    <property type="protein sequence ID" value="QID82397.1"/>
    <property type="molecule type" value="Genomic_DNA"/>
</dbReference>
<evidence type="ECO:0000256" key="6">
    <source>
        <dbReference type="ARBA" id="ARBA00023015"/>
    </source>
</evidence>
<keyword evidence="8" id="KW-0539">Nucleus</keyword>
<reference evidence="11 12" key="1">
    <citation type="journal article" date="2019" name="BMC Genomics">
        <title>Chromosome level assembly and comparative genome analysis confirm lager-brewing yeasts originated from a single hybridization.</title>
        <authorList>
            <person name="Salazar A.N."/>
            <person name="Gorter de Vries A.R."/>
            <person name="van den Broek M."/>
            <person name="Brouwers N."/>
            <person name="de la Torre Cortes P."/>
            <person name="Kuijpers N.G.A."/>
            <person name="Daran J.G."/>
            <person name="Abeel T."/>
        </authorList>
    </citation>
    <scope>NUCLEOTIDE SEQUENCE [LARGE SCALE GENOMIC DNA]</scope>
    <source>
        <strain evidence="11 12">CBS 1483</strain>
    </source>
</reference>
<evidence type="ECO:0000256" key="1">
    <source>
        <dbReference type="ARBA" id="ARBA00004123"/>
    </source>
</evidence>
<evidence type="ECO:0000256" key="5">
    <source>
        <dbReference type="ARBA" id="ARBA00022845"/>
    </source>
</evidence>
<keyword evidence="12" id="KW-1185">Reference proteome</keyword>
<feature type="compositionally biased region" description="Polar residues" evidence="10">
    <location>
        <begin position="32"/>
        <end position="41"/>
    </location>
</feature>
<protein>
    <recommendedName>
        <fullName evidence="4">Enhancer of translation termination 1</fullName>
    </recommendedName>
</protein>
<dbReference type="SMR" id="A0A6C1E0V1"/>
<dbReference type="PANTHER" id="PTHR28290">
    <property type="entry name" value="ENHANCER OF TRANSLATION TERMINATION 1"/>
    <property type="match status" value="1"/>
</dbReference>
<organism evidence="11 12">
    <name type="scientific">Saccharomyces pastorianus</name>
    <name type="common">Lager yeast</name>
    <name type="synonym">Saccharomyces cerevisiae x Saccharomyces eubayanus</name>
    <dbReference type="NCBI Taxonomy" id="27292"/>
    <lineage>
        <taxon>Eukaryota</taxon>
        <taxon>Fungi</taxon>
        <taxon>Dikarya</taxon>
        <taxon>Ascomycota</taxon>
        <taxon>Saccharomycotina</taxon>
        <taxon>Saccharomycetes</taxon>
        <taxon>Saccharomycetales</taxon>
        <taxon>Saccharomycetaceae</taxon>
        <taxon>Saccharomyces</taxon>
    </lineage>
</organism>
<keyword evidence="5" id="KW-0810">Translation regulation</keyword>
<feature type="region of interest" description="Disordered" evidence="10">
    <location>
        <begin position="1"/>
        <end position="45"/>
    </location>
</feature>
<evidence type="ECO:0000313" key="12">
    <source>
        <dbReference type="Proteomes" id="UP000501346"/>
    </source>
</evidence>
<evidence type="ECO:0000256" key="8">
    <source>
        <dbReference type="ARBA" id="ARBA00023242"/>
    </source>
</evidence>
<evidence type="ECO:0000256" key="10">
    <source>
        <dbReference type="SAM" id="MobiDB-lite"/>
    </source>
</evidence>
<dbReference type="GO" id="GO:0005634">
    <property type="term" value="C:nucleus"/>
    <property type="evidence" value="ECO:0007669"/>
    <property type="project" value="UniProtKB-SubCell"/>
</dbReference>
<keyword evidence="7" id="KW-0804">Transcription</keyword>
<name>A0A6C1E0V1_SACPS</name>
<comment type="subcellular location">
    <subcellularLocation>
        <location evidence="1">Nucleus</location>
    </subcellularLocation>
</comment>
<dbReference type="OrthoDB" id="5598057at2759"/>
<feature type="compositionally biased region" description="Basic and acidic residues" evidence="10">
    <location>
        <begin position="17"/>
        <end position="31"/>
    </location>
</feature>
<evidence type="ECO:0000256" key="9">
    <source>
        <dbReference type="ARBA" id="ARBA00025578"/>
    </source>
</evidence>
<proteinExistence type="inferred from homology"/>